<keyword evidence="3" id="KW-1185">Reference proteome</keyword>
<feature type="transmembrane region" description="Helical" evidence="1">
    <location>
        <begin position="113"/>
        <end position="137"/>
    </location>
</feature>
<organism evidence="2 3">
    <name type="scientific">Candidatus Avelusimicrobium gallicola</name>
    <dbReference type="NCBI Taxonomy" id="2562704"/>
    <lineage>
        <taxon>Bacteria</taxon>
        <taxon>Pseudomonadati</taxon>
        <taxon>Elusimicrobiota</taxon>
        <taxon>Elusimicrobia</taxon>
        <taxon>Elusimicrobiales</taxon>
        <taxon>Elusimicrobiaceae</taxon>
        <taxon>Candidatus Avelusimicrobium</taxon>
    </lineage>
</organism>
<comment type="caution">
    <text evidence="2">The sequence shown here is derived from an EMBL/GenBank/DDBJ whole genome shotgun (WGS) entry which is preliminary data.</text>
</comment>
<evidence type="ECO:0000256" key="1">
    <source>
        <dbReference type="SAM" id="Phobius"/>
    </source>
</evidence>
<dbReference type="Proteomes" id="UP000196368">
    <property type="component" value="Unassembled WGS sequence"/>
</dbReference>
<name>A0A1Y4DJW0_9BACT</name>
<keyword evidence="1" id="KW-1133">Transmembrane helix</keyword>
<feature type="transmembrane region" description="Helical" evidence="1">
    <location>
        <begin position="12"/>
        <end position="34"/>
    </location>
</feature>
<proteinExistence type="predicted"/>
<sequence length="152" mass="17356">MGKLIKRYFALNIWVKIIFFFCLFGAFVNFFLVWRDIAANGILLRLHAGFLVLYVSQVVFILLHERYVSVLAALQGLLALLTNADFTFVPLLRGVGQFYYLANPVPSVEAMTVYKYVFVSAAFTLQLLSAYALFSLLPKYEPKKKEPSEPEK</sequence>
<dbReference type="EMBL" id="NFJD01000003">
    <property type="protein sequence ID" value="OUO56620.1"/>
    <property type="molecule type" value="Genomic_DNA"/>
</dbReference>
<keyword evidence="1" id="KW-0812">Transmembrane</keyword>
<dbReference type="AlphaFoldDB" id="A0A1Y4DJW0"/>
<evidence type="ECO:0000313" key="2">
    <source>
        <dbReference type="EMBL" id="OUO56620.1"/>
    </source>
</evidence>
<dbReference type="RefSeq" id="WP_087288717.1">
    <property type="nucleotide sequence ID" value="NZ_NFJD01000003.1"/>
</dbReference>
<accession>A0A1Y4DJW0</accession>
<gene>
    <name evidence="2" type="ORF">B5F75_05360</name>
</gene>
<feature type="transmembrane region" description="Helical" evidence="1">
    <location>
        <begin position="46"/>
        <end position="63"/>
    </location>
</feature>
<feature type="transmembrane region" description="Helical" evidence="1">
    <location>
        <begin position="70"/>
        <end position="93"/>
    </location>
</feature>
<keyword evidence="1" id="KW-0472">Membrane</keyword>
<protein>
    <submittedName>
        <fullName evidence="2">Uncharacterized protein</fullName>
    </submittedName>
</protein>
<dbReference type="OrthoDB" id="6240672at2"/>
<reference evidence="3" key="1">
    <citation type="submission" date="2017-04" db="EMBL/GenBank/DDBJ databases">
        <title>Function of individual gut microbiota members based on whole genome sequencing of pure cultures obtained from chicken caecum.</title>
        <authorList>
            <person name="Medvecky M."/>
            <person name="Cejkova D."/>
            <person name="Polansky O."/>
            <person name="Karasova D."/>
            <person name="Kubasova T."/>
            <person name="Cizek A."/>
            <person name="Rychlik I."/>
        </authorList>
    </citation>
    <scope>NUCLEOTIDE SEQUENCE [LARGE SCALE GENOMIC DNA]</scope>
    <source>
        <strain evidence="3">An273</strain>
    </source>
</reference>
<evidence type="ECO:0000313" key="3">
    <source>
        <dbReference type="Proteomes" id="UP000196368"/>
    </source>
</evidence>